<sequence>MMMSCREASRLISASLDRPLSRWEQGKLRFHLFLCVNCREFTRQMRQIRVAARRAGNGEV</sequence>
<dbReference type="EMBL" id="CP031337">
    <property type="protein sequence ID" value="AXK40600.1"/>
    <property type="molecule type" value="Genomic_DNA"/>
</dbReference>
<dbReference type="AlphaFoldDB" id="A0A345Y9J8"/>
<protein>
    <submittedName>
        <fullName evidence="2">Zf-HC2 domain-containing protein</fullName>
    </submittedName>
</protein>
<dbReference type="InterPro" id="IPR027383">
    <property type="entry name" value="Znf_put"/>
</dbReference>
<dbReference type="Proteomes" id="UP000254537">
    <property type="component" value="Chromosome"/>
</dbReference>
<reference evidence="2 3" key="1">
    <citation type="submission" date="2018-07" db="EMBL/GenBank/DDBJ databases">
        <title>Crenobacter cavernae sp. nov., isolated from a karst cave.</title>
        <authorList>
            <person name="Zhu H."/>
        </authorList>
    </citation>
    <scope>NUCLEOTIDE SEQUENCE [LARGE SCALE GENOMIC DNA]</scope>
    <source>
        <strain evidence="2 3">K1W11S-77</strain>
    </source>
</reference>
<evidence type="ECO:0000313" key="2">
    <source>
        <dbReference type="EMBL" id="AXK40600.1"/>
    </source>
</evidence>
<gene>
    <name evidence="2" type="ORF">DWG20_14845</name>
</gene>
<organism evidence="2 3">
    <name type="scientific">Crenobacter cavernae</name>
    <dbReference type="NCBI Taxonomy" id="2290923"/>
    <lineage>
        <taxon>Bacteria</taxon>
        <taxon>Pseudomonadati</taxon>
        <taxon>Pseudomonadota</taxon>
        <taxon>Betaproteobacteria</taxon>
        <taxon>Neisseriales</taxon>
        <taxon>Neisseriaceae</taxon>
        <taxon>Crenobacter</taxon>
    </lineage>
</organism>
<proteinExistence type="predicted"/>
<name>A0A345Y9J8_9NEIS</name>
<dbReference type="RefSeq" id="WP_115434527.1">
    <property type="nucleotide sequence ID" value="NZ_CP031337.1"/>
</dbReference>
<accession>A0A345Y9J8</accession>
<dbReference type="OrthoDB" id="8374021at2"/>
<evidence type="ECO:0000313" key="3">
    <source>
        <dbReference type="Proteomes" id="UP000254537"/>
    </source>
</evidence>
<evidence type="ECO:0000259" key="1">
    <source>
        <dbReference type="Pfam" id="PF13490"/>
    </source>
</evidence>
<feature type="domain" description="Putative zinc-finger" evidence="1">
    <location>
        <begin position="5"/>
        <end position="39"/>
    </location>
</feature>
<dbReference type="KEGG" id="ccah:DWG20_14845"/>
<dbReference type="Pfam" id="PF13490">
    <property type="entry name" value="zf-HC2"/>
    <property type="match status" value="1"/>
</dbReference>